<keyword evidence="5" id="KW-1185">Reference proteome</keyword>
<evidence type="ECO:0000256" key="3">
    <source>
        <dbReference type="SAM" id="MobiDB-lite"/>
    </source>
</evidence>
<protein>
    <submittedName>
        <fullName evidence="4">DUF881 domain-containing protein</fullName>
    </submittedName>
</protein>
<gene>
    <name evidence="4" type="ORF">ACFO3F_06080</name>
</gene>
<dbReference type="EMBL" id="JBHSGF010000003">
    <property type="protein sequence ID" value="MFC4554810.1"/>
    <property type="molecule type" value="Genomic_DNA"/>
</dbReference>
<dbReference type="PANTHER" id="PTHR37313:SF4">
    <property type="entry name" value="CONSERVED MEMBRANE PROTEIN-RELATED"/>
    <property type="match status" value="1"/>
</dbReference>
<organism evidence="4 5">
    <name type="scientific">Georgenia faecalis</name>
    <dbReference type="NCBI Taxonomy" id="2483799"/>
    <lineage>
        <taxon>Bacteria</taxon>
        <taxon>Bacillati</taxon>
        <taxon>Actinomycetota</taxon>
        <taxon>Actinomycetes</taxon>
        <taxon>Micrococcales</taxon>
        <taxon>Bogoriellaceae</taxon>
        <taxon>Georgenia</taxon>
    </lineage>
</organism>
<dbReference type="PANTHER" id="PTHR37313">
    <property type="entry name" value="UPF0749 PROTEIN RV1825"/>
    <property type="match status" value="1"/>
</dbReference>
<feature type="region of interest" description="Disordered" evidence="3">
    <location>
        <begin position="1"/>
        <end position="82"/>
    </location>
</feature>
<proteinExistence type="inferred from homology"/>
<evidence type="ECO:0000256" key="1">
    <source>
        <dbReference type="ARBA" id="ARBA00009108"/>
    </source>
</evidence>
<feature type="compositionally biased region" description="Polar residues" evidence="3">
    <location>
        <begin position="43"/>
        <end position="55"/>
    </location>
</feature>
<comment type="similarity">
    <text evidence="1">Belongs to the UPF0749 family.</text>
</comment>
<reference evidence="5" key="1">
    <citation type="journal article" date="2019" name="Int. J. Syst. Evol. Microbiol.">
        <title>The Global Catalogue of Microorganisms (GCM) 10K type strain sequencing project: providing services to taxonomists for standard genome sequencing and annotation.</title>
        <authorList>
            <consortium name="The Broad Institute Genomics Platform"/>
            <consortium name="The Broad Institute Genome Sequencing Center for Infectious Disease"/>
            <person name="Wu L."/>
            <person name="Ma J."/>
        </authorList>
    </citation>
    <scope>NUCLEOTIDE SEQUENCE [LARGE SCALE GENOMIC DNA]</scope>
    <source>
        <strain evidence="5">JCM 3369</strain>
    </source>
</reference>
<evidence type="ECO:0000313" key="4">
    <source>
        <dbReference type="EMBL" id="MFC4554810.1"/>
    </source>
</evidence>
<feature type="compositionally biased region" description="Acidic residues" evidence="3">
    <location>
        <begin position="1"/>
        <end position="10"/>
    </location>
</feature>
<name>A0ABV9D841_9MICO</name>
<feature type="compositionally biased region" description="Low complexity" evidence="3">
    <location>
        <begin position="17"/>
        <end position="30"/>
    </location>
</feature>
<sequence>MTGGPVEDDEGTRARRPAAGPDHAAPADAPVGEAGIPADTPPDASSSGEARTTADTPAGDSSAGEARTTADTPTGDPEARRPRRAGAIGVGAVAALAGLLFATNASIFSDDDDRHPADLVQLARAETERLEEREAEVGELRAQLQELVAEHPDTDVQGERDEALAQAAGRTPMSGPGVVVALWDAPVPPDYQERGLHPDDLVVHQQDVEAVINALWAGGAEAMMIEDQRIVSTSAVRCIGNVLLLHDRHYSPPYDIAAIGDPDELRAALADSPAVEIYLQYVDAVNLGWSLKTESKLEVPAYEGGLRMDYARAGVPYAVGDAGTDEGSLDGDD</sequence>
<keyword evidence="2" id="KW-0175">Coiled coil</keyword>
<dbReference type="Proteomes" id="UP001595955">
    <property type="component" value="Unassembled WGS sequence"/>
</dbReference>
<accession>A0ABV9D841</accession>
<dbReference type="Gene3D" id="3.30.70.1880">
    <property type="entry name" value="Protein of unknown function DUF881"/>
    <property type="match status" value="1"/>
</dbReference>
<evidence type="ECO:0000313" key="5">
    <source>
        <dbReference type="Proteomes" id="UP001595955"/>
    </source>
</evidence>
<dbReference type="Pfam" id="PF05949">
    <property type="entry name" value="DUF881"/>
    <property type="match status" value="1"/>
</dbReference>
<dbReference type="RefSeq" id="WP_122822815.1">
    <property type="nucleotide sequence ID" value="NZ_CP033325.1"/>
</dbReference>
<feature type="coiled-coil region" evidence="2">
    <location>
        <begin position="123"/>
        <end position="150"/>
    </location>
</feature>
<comment type="caution">
    <text evidence="4">The sequence shown here is derived from an EMBL/GenBank/DDBJ whole genome shotgun (WGS) entry which is preliminary data.</text>
</comment>
<evidence type="ECO:0000256" key="2">
    <source>
        <dbReference type="SAM" id="Coils"/>
    </source>
</evidence>
<dbReference type="InterPro" id="IPR010273">
    <property type="entry name" value="DUF881"/>
</dbReference>